<dbReference type="OrthoDB" id="9815602at2"/>
<dbReference type="InterPro" id="IPR015168">
    <property type="entry name" value="SsuA/THI5"/>
</dbReference>
<dbReference type="InterPro" id="IPR001638">
    <property type="entry name" value="Solute-binding_3/MltF_N"/>
</dbReference>
<comment type="caution">
    <text evidence="6">The sequence shown here is derived from an EMBL/GenBank/DDBJ whole genome shotgun (WGS) entry which is preliminary data.</text>
</comment>
<feature type="signal peptide" evidence="4">
    <location>
        <begin position="1"/>
        <end position="20"/>
    </location>
</feature>
<sequence length="348" mass="37810">MKKWVCLLIGILLVSLLASGCGKQVPPAAPKSPEAKKLSLAMLKLTSSAPLFIGIEKGFFKEQGIDLDVQWFEAAHPIAVATASNKVDIGATGITASLFNMVSGGQKLSIVADKGREQKGYSSSAVLVTTDLYQSGVRSIEQLKGKRVGITQTGSTFHYMIGRLLEAKGLSLKDIELVPLGKLSSLMASLESKQVDAVILNEPNITKVEKAGYGKVLVQVGDVIDYQTSGLFFSPNLTQDKDAAVRFLKGYIKSSRYYYDAALVKENGKLVPGKNFDEVVQIIAKYTGAPVEDIKIGLPYMDRDGKLLSQDIAVQIDWYLKNKMIEKAVDAKQVADTALFEEALRQVK</sequence>
<name>A0A154BWB9_ANASB</name>
<evidence type="ECO:0000256" key="4">
    <source>
        <dbReference type="SAM" id="SignalP"/>
    </source>
</evidence>
<dbReference type="Pfam" id="PF09084">
    <property type="entry name" value="NMT1"/>
    <property type="match status" value="1"/>
</dbReference>
<dbReference type="STRING" id="1794912.AXX12_01345"/>
<proteinExistence type="inferred from homology"/>
<organism evidence="6 7">
    <name type="scientific">Anaerosporomusa subterranea</name>
    <dbReference type="NCBI Taxonomy" id="1794912"/>
    <lineage>
        <taxon>Bacteria</taxon>
        <taxon>Bacillati</taxon>
        <taxon>Bacillota</taxon>
        <taxon>Negativicutes</taxon>
        <taxon>Acetonemataceae</taxon>
        <taxon>Anaerosporomusa</taxon>
    </lineage>
</organism>
<evidence type="ECO:0000256" key="2">
    <source>
        <dbReference type="ARBA" id="ARBA00010742"/>
    </source>
</evidence>
<dbReference type="Gene3D" id="3.40.190.10">
    <property type="entry name" value="Periplasmic binding protein-like II"/>
    <property type="match status" value="2"/>
</dbReference>
<dbReference type="Proteomes" id="UP000076268">
    <property type="component" value="Unassembled WGS sequence"/>
</dbReference>
<comment type="subcellular location">
    <subcellularLocation>
        <location evidence="1">Periplasm</location>
    </subcellularLocation>
</comment>
<comment type="similarity">
    <text evidence="2">Belongs to the bacterial solute-binding protein SsuA/TauA family.</text>
</comment>
<evidence type="ECO:0000259" key="5">
    <source>
        <dbReference type="SMART" id="SM00062"/>
    </source>
</evidence>
<feature type="chain" id="PRO_5039582284" evidence="4">
    <location>
        <begin position="21"/>
        <end position="348"/>
    </location>
</feature>
<dbReference type="SMART" id="SM00062">
    <property type="entry name" value="PBPb"/>
    <property type="match status" value="1"/>
</dbReference>
<dbReference type="PANTHER" id="PTHR30024">
    <property type="entry name" value="ALIPHATIC SULFONATES-BINDING PROTEIN-RELATED"/>
    <property type="match status" value="1"/>
</dbReference>
<reference evidence="6 7" key="1">
    <citation type="submission" date="2016-02" db="EMBL/GenBank/DDBJ databases">
        <title>Anaerosporomusa subterraneum gen. nov., sp. nov., a spore-forming obligate anaerobe isolated from saprolite.</title>
        <authorList>
            <person name="Choi J.K."/>
            <person name="Shah M."/>
            <person name="Yee N."/>
        </authorList>
    </citation>
    <scope>NUCLEOTIDE SEQUENCE [LARGE SCALE GENOMIC DNA]</scope>
    <source>
        <strain evidence="6 7">RU4</strain>
    </source>
</reference>
<accession>A0A154BWB9</accession>
<evidence type="ECO:0000313" key="7">
    <source>
        <dbReference type="Proteomes" id="UP000076268"/>
    </source>
</evidence>
<dbReference type="PROSITE" id="PS51257">
    <property type="entry name" value="PROKAR_LIPOPROTEIN"/>
    <property type="match status" value="1"/>
</dbReference>
<dbReference type="SUPFAM" id="SSF53850">
    <property type="entry name" value="Periplasmic binding protein-like II"/>
    <property type="match status" value="1"/>
</dbReference>
<dbReference type="RefSeq" id="WP_066237041.1">
    <property type="nucleotide sequence ID" value="NZ_LSGP01000001.1"/>
</dbReference>
<gene>
    <name evidence="6" type="ORF">AXX12_01345</name>
</gene>
<dbReference type="EMBL" id="LSGP01000001">
    <property type="protein sequence ID" value="KYZ78217.1"/>
    <property type="molecule type" value="Genomic_DNA"/>
</dbReference>
<keyword evidence="7" id="KW-1185">Reference proteome</keyword>
<dbReference type="GO" id="GO:0042597">
    <property type="term" value="C:periplasmic space"/>
    <property type="evidence" value="ECO:0007669"/>
    <property type="project" value="UniProtKB-SubCell"/>
</dbReference>
<evidence type="ECO:0000313" key="6">
    <source>
        <dbReference type="EMBL" id="KYZ78217.1"/>
    </source>
</evidence>
<feature type="domain" description="Solute-binding protein family 3/N-terminal" evidence="5">
    <location>
        <begin position="44"/>
        <end position="271"/>
    </location>
</feature>
<dbReference type="PANTHER" id="PTHR30024:SF47">
    <property type="entry name" value="TAURINE-BINDING PERIPLASMIC PROTEIN"/>
    <property type="match status" value="1"/>
</dbReference>
<dbReference type="AlphaFoldDB" id="A0A154BWB9"/>
<evidence type="ECO:0000256" key="3">
    <source>
        <dbReference type="ARBA" id="ARBA00022729"/>
    </source>
</evidence>
<evidence type="ECO:0000256" key="1">
    <source>
        <dbReference type="ARBA" id="ARBA00004418"/>
    </source>
</evidence>
<dbReference type="GO" id="GO:0042918">
    <property type="term" value="P:alkanesulfonate transmembrane transport"/>
    <property type="evidence" value="ECO:0007669"/>
    <property type="project" value="TreeGrafter"/>
</dbReference>
<protein>
    <submittedName>
        <fullName evidence="6">ABC transporter substrate-binding protein</fullName>
    </submittedName>
</protein>
<keyword evidence="3 4" id="KW-0732">Signal</keyword>